<dbReference type="Gene3D" id="2.120.10.30">
    <property type="entry name" value="TolB, C-terminal domain"/>
    <property type="match status" value="2"/>
</dbReference>
<keyword evidence="3 9" id="KW-0418">Kinase</keyword>
<dbReference type="InterPro" id="IPR008271">
    <property type="entry name" value="Ser/Thr_kinase_AS"/>
</dbReference>
<feature type="domain" description="Protein kinase" evidence="8">
    <location>
        <begin position="28"/>
        <end position="294"/>
    </location>
</feature>
<evidence type="ECO:0000313" key="10">
    <source>
        <dbReference type="Proteomes" id="UP000236723"/>
    </source>
</evidence>
<accession>A0A1H6D5W5</accession>
<organism evidence="9 10">
    <name type="scientific">Thermomonospora echinospora</name>
    <dbReference type="NCBI Taxonomy" id="1992"/>
    <lineage>
        <taxon>Bacteria</taxon>
        <taxon>Bacillati</taxon>
        <taxon>Actinomycetota</taxon>
        <taxon>Actinomycetes</taxon>
        <taxon>Streptosporangiales</taxon>
        <taxon>Thermomonosporaceae</taxon>
        <taxon>Thermomonospora</taxon>
    </lineage>
</organism>
<keyword evidence="4 5" id="KW-0067">ATP-binding</keyword>
<keyword evidence="7" id="KW-1133">Transmembrane helix</keyword>
<dbReference type="SUPFAM" id="SSF82171">
    <property type="entry name" value="DPP6 N-terminal domain-like"/>
    <property type="match status" value="1"/>
</dbReference>
<keyword evidence="1" id="KW-0808">Transferase</keyword>
<evidence type="ECO:0000256" key="7">
    <source>
        <dbReference type="SAM" id="Phobius"/>
    </source>
</evidence>
<dbReference type="AlphaFoldDB" id="A0A1H6D5W5"/>
<dbReference type="RefSeq" id="WP_103940949.1">
    <property type="nucleotide sequence ID" value="NZ_FNVO01000013.1"/>
</dbReference>
<feature type="binding site" evidence="5">
    <location>
        <position position="56"/>
    </location>
    <ligand>
        <name>ATP</name>
        <dbReference type="ChEBI" id="CHEBI:30616"/>
    </ligand>
</feature>
<evidence type="ECO:0000256" key="2">
    <source>
        <dbReference type="ARBA" id="ARBA00022741"/>
    </source>
</evidence>
<feature type="transmembrane region" description="Helical" evidence="7">
    <location>
        <begin position="437"/>
        <end position="458"/>
    </location>
</feature>
<evidence type="ECO:0000256" key="3">
    <source>
        <dbReference type="ARBA" id="ARBA00022777"/>
    </source>
</evidence>
<evidence type="ECO:0000256" key="4">
    <source>
        <dbReference type="ARBA" id="ARBA00022840"/>
    </source>
</evidence>
<keyword evidence="7" id="KW-0812">Transmembrane</keyword>
<dbReference type="InterPro" id="IPR011009">
    <property type="entry name" value="Kinase-like_dom_sf"/>
</dbReference>
<dbReference type="PANTHER" id="PTHR43289:SF34">
    <property type="entry name" value="SERINE_THREONINE-PROTEIN KINASE YBDM-RELATED"/>
    <property type="match status" value="1"/>
</dbReference>
<dbReference type="EMBL" id="FNVO01000013">
    <property type="protein sequence ID" value="SEG80135.1"/>
    <property type="molecule type" value="Genomic_DNA"/>
</dbReference>
<dbReference type="SUPFAM" id="SSF56112">
    <property type="entry name" value="Protein kinase-like (PK-like)"/>
    <property type="match status" value="1"/>
</dbReference>
<dbReference type="InterPro" id="IPR017441">
    <property type="entry name" value="Protein_kinase_ATP_BS"/>
</dbReference>
<feature type="compositionally biased region" description="Low complexity" evidence="6">
    <location>
        <begin position="311"/>
        <end position="338"/>
    </location>
</feature>
<dbReference type="CDD" id="cd14014">
    <property type="entry name" value="STKc_PknB_like"/>
    <property type="match status" value="1"/>
</dbReference>
<proteinExistence type="predicted"/>
<evidence type="ECO:0000313" key="9">
    <source>
        <dbReference type="EMBL" id="SEG80135.1"/>
    </source>
</evidence>
<dbReference type="Pfam" id="PF00069">
    <property type="entry name" value="Pkinase"/>
    <property type="match status" value="1"/>
</dbReference>
<dbReference type="PROSITE" id="PS00107">
    <property type="entry name" value="PROTEIN_KINASE_ATP"/>
    <property type="match status" value="1"/>
</dbReference>
<dbReference type="InterPro" id="IPR000719">
    <property type="entry name" value="Prot_kinase_dom"/>
</dbReference>
<evidence type="ECO:0000256" key="6">
    <source>
        <dbReference type="SAM" id="MobiDB-lite"/>
    </source>
</evidence>
<dbReference type="Proteomes" id="UP000236723">
    <property type="component" value="Unassembled WGS sequence"/>
</dbReference>
<feature type="region of interest" description="Disordered" evidence="6">
    <location>
        <begin position="297"/>
        <end position="415"/>
    </location>
</feature>
<evidence type="ECO:0000256" key="1">
    <source>
        <dbReference type="ARBA" id="ARBA00022679"/>
    </source>
</evidence>
<dbReference type="Gene3D" id="1.10.510.10">
    <property type="entry name" value="Transferase(Phosphotransferase) domain 1"/>
    <property type="match status" value="1"/>
</dbReference>
<protein>
    <submittedName>
        <fullName evidence="9">Serine/threonine protein kinase</fullName>
    </submittedName>
</protein>
<gene>
    <name evidence="9" type="ORF">SAMN04489712_11322</name>
</gene>
<evidence type="ECO:0000259" key="8">
    <source>
        <dbReference type="PROSITE" id="PS50011"/>
    </source>
</evidence>
<dbReference type="InterPro" id="IPR011659">
    <property type="entry name" value="WD40"/>
</dbReference>
<evidence type="ECO:0000256" key="5">
    <source>
        <dbReference type="PROSITE-ProRule" id="PRU10141"/>
    </source>
</evidence>
<feature type="compositionally biased region" description="Pro residues" evidence="6">
    <location>
        <begin position="371"/>
        <end position="407"/>
    </location>
</feature>
<keyword evidence="7" id="KW-0472">Membrane</keyword>
<reference evidence="10" key="1">
    <citation type="submission" date="2016-10" db="EMBL/GenBank/DDBJ databases">
        <authorList>
            <person name="Varghese N."/>
            <person name="Submissions S."/>
        </authorList>
    </citation>
    <scope>NUCLEOTIDE SEQUENCE [LARGE SCALE GENOMIC DNA]</scope>
    <source>
        <strain evidence="10">DSM 43163</strain>
    </source>
</reference>
<dbReference type="GO" id="GO:0005524">
    <property type="term" value="F:ATP binding"/>
    <property type="evidence" value="ECO:0007669"/>
    <property type="project" value="UniProtKB-UniRule"/>
</dbReference>
<dbReference type="PROSITE" id="PS00108">
    <property type="entry name" value="PROTEIN_KINASE_ST"/>
    <property type="match status" value="1"/>
</dbReference>
<keyword evidence="2 5" id="KW-0547">Nucleotide-binding</keyword>
<dbReference type="Pfam" id="PF07676">
    <property type="entry name" value="PD40"/>
    <property type="match status" value="3"/>
</dbReference>
<sequence>MNSRRDTGSQSASARALGPGDPSRIGAYVLEAKLGEGGMGAVYLGRREGGPQVAVKVVRGELAGDPAFLARFRDEVTNAQRVASFCTAQVLDHGQEDGRAYMVTEYIEGPSLLEHVSEHGALSPGLLNGVAVGVAAALLAIHSAGLVHRDLKPSNVLLSISGPRVIDFGIARALDEAAGHTRTGQVIGSPGWIAPEQILNQSITPAVDVFAWGCLVAFAGSGRNPFGTGTFQVMAARVVHAEPEIGPLSEPLAGLVRRALDKDPANRPTAQELLLSLAGGGGEAAVTTTLHEAWPEDLAEPEPQEDGRPDGGPAEAPHAADAHAPAAAGTAPAVAETTADSRPPVPGTRPVHAPGRPSGEAPAEATLHVPQTPPSPLPETRPAQMPGPAPVPMPPPGPRPSFPPGPGQSPAHAAQTEWMDAEAPTGPAARGRRGKPLLATVAGVVALTAAVAVGLYALQDDGAKRNASGSASGPPTDTMLVRVDYAPGWAKECHARVGSLTPGGTVASARELLPGEGCDVLPQWSPDRKQIAFTRWDGGATSEVWVMNADGSGPRRVVSGIAPRSRVAWSPEGDRIAAMVKVGGVSQLHVADVRTGRTVPLTDDPQPKDDPTWSRENGKIAFWSRRDGSQQLYCLDPEHPDRAWTQVTTSRIAPNGANDPIWSPDGDQLAFTLMNGEGKTSDIAVVDADGDGYRQLTTDPAHEMDPSWSPDGTWLAFVRGPVPMPQIWAMPVDRGESGARQIGPSSVGHPAWS</sequence>
<dbReference type="OrthoDB" id="3915799at2"/>
<name>A0A1H6D5W5_9ACTN</name>
<dbReference type="SMART" id="SM00220">
    <property type="entry name" value="S_TKc"/>
    <property type="match status" value="1"/>
</dbReference>
<keyword evidence="10" id="KW-1185">Reference proteome</keyword>
<dbReference type="PANTHER" id="PTHR43289">
    <property type="entry name" value="MITOGEN-ACTIVATED PROTEIN KINASE KINASE KINASE 20-RELATED"/>
    <property type="match status" value="1"/>
</dbReference>
<dbReference type="Gene3D" id="3.30.200.20">
    <property type="entry name" value="Phosphorylase Kinase, domain 1"/>
    <property type="match status" value="1"/>
</dbReference>
<dbReference type="PROSITE" id="PS50011">
    <property type="entry name" value="PROTEIN_KINASE_DOM"/>
    <property type="match status" value="1"/>
</dbReference>
<dbReference type="GO" id="GO:0004674">
    <property type="term" value="F:protein serine/threonine kinase activity"/>
    <property type="evidence" value="ECO:0007669"/>
    <property type="project" value="UniProtKB-KW"/>
</dbReference>
<dbReference type="InterPro" id="IPR011042">
    <property type="entry name" value="6-blade_b-propeller_TolB-like"/>
</dbReference>
<keyword evidence="9" id="KW-0723">Serine/threonine-protein kinase</keyword>